<dbReference type="EMBL" id="CP043939">
    <property type="protein sequence ID" value="QER67684.1"/>
    <property type="molecule type" value="Genomic_DNA"/>
</dbReference>
<keyword evidence="3" id="KW-1185">Reference proteome</keyword>
<sequence length="117" mass="13471">MKKYETIDEYLDDLPEMEKEVSQIMRELFQDAAPDGTETISYNMPAIKIDGKVIAYFAPAKGHLGFYPTAEPIEHFKNELTNFETTKGTIKIPYNLPLPAGMIREIIEYRVNQIQNK</sequence>
<dbReference type="Proteomes" id="UP000325295">
    <property type="component" value="Chromosome"/>
</dbReference>
<gene>
    <name evidence="2" type="ORF">F0161_07325</name>
</gene>
<organism evidence="2 3">
    <name type="scientific">Paucilactobacillus nenjiangensis</name>
    <dbReference type="NCBI Taxonomy" id="1296540"/>
    <lineage>
        <taxon>Bacteria</taxon>
        <taxon>Bacillati</taxon>
        <taxon>Bacillota</taxon>
        <taxon>Bacilli</taxon>
        <taxon>Lactobacillales</taxon>
        <taxon>Lactobacillaceae</taxon>
        <taxon>Paucilactobacillus</taxon>
    </lineage>
</organism>
<dbReference type="RefSeq" id="WP_150204201.1">
    <property type="nucleotide sequence ID" value="NZ_CAUQTN010000048.1"/>
</dbReference>
<feature type="domain" description="YdhG-like" evidence="1">
    <location>
        <begin position="20"/>
        <end position="110"/>
    </location>
</feature>
<dbReference type="AlphaFoldDB" id="A0A5P1X457"/>
<name>A0A5P1X457_9LACO</name>
<evidence type="ECO:0000313" key="3">
    <source>
        <dbReference type="Proteomes" id="UP000325295"/>
    </source>
</evidence>
<reference evidence="2 3" key="1">
    <citation type="submission" date="2019-09" db="EMBL/GenBank/DDBJ databases">
        <title>Complete Genome Sequence of Lactobacillus nenjiangensis SH-Y15, isolated from sauerkraut.</title>
        <authorList>
            <person name="Yang H."/>
        </authorList>
    </citation>
    <scope>NUCLEOTIDE SEQUENCE [LARGE SCALE GENOMIC DNA]</scope>
    <source>
        <strain evidence="2 3">SH-Y15</strain>
    </source>
</reference>
<dbReference type="SUPFAM" id="SSF159888">
    <property type="entry name" value="YdhG-like"/>
    <property type="match status" value="1"/>
</dbReference>
<accession>A0A5P1X457</accession>
<dbReference type="KEGG" id="lnn:F0161_07325"/>
<protein>
    <recommendedName>
        <fullName evidence="1">YdhG-like domain-containing protein</fullName>
    </recommendedName>
</protein>
<dbReference type="OrthoDB" id="115213at2"/>
<dbReference type="InterPro" id="IPR014922">
    <property type="entry name" value="YdhG-like"/>
</dbReference>
<dbReference type="Pfam" id="PF08818">
    <property type="entry name" value="DUF1801"/>
    <property type="match status" value="1"/>
</dbReference>
<evidence type="ECO:0000259" key="1">
    <source>
        <dbReference type="Pfam" id="PF08818"/>
    </source>
</evidence>
<evidence type="ECO:0000313" key="2">
    <source>
        <dbReference type="EMBL" id="QER67684.1"/>
    </source>
</evidence>
<dbReference type="Gene3D" id="3.90.1150.200">
    <property type="match status" value="1"/>
</dbReference>
<proteinExistence type="predicted"/>